<keyword evidence="4" id="KW-1185">Reference proteome</keyword>
<sequence length="54" mass="5829">MRESYGQLSVPGGKTVYGQTSPDLDTAELLVTIDDAGEKGFFLALAETGLRRRP</sequence>
<protein>
    <submittedName>
        <fullName evidence="2">Uncharacterized protein</fullName>
    </submittedName>
</protein>
<evidence type="ECO:0000256" key="1">
    <source>
        <dbReference type="SAM" id="MobiDB-lite"/>
    </source>
</evidence>
<reference evidence="3" key="1">
    <citation type="journal article" date="2014" name="Int. J. Syst. Evol. Microbiol.">
        <title>Complete genome sequence of Corynebacterium casei LMG S-19264T (=DSM 44701T), isolated from a smear-ripened cheese.</title>
        <authorList>
            <consortium name="US DOE Joint Genome Institute (JGI-PGF)"/>
            <person name="Walter F."/>
            <person name="Albersmeier A."/>
            <person name="Kalinowski J."/>
            <person name="Ruckert C."/>
        </authorList>
    </citation>
    <scope>NUCLEOTIDE SEQUENCE</scope>
    <source>
        <strain evidence="3">JCM 31740</strain>
    </source>
</reference>
<proteinExistence type="predicted"/>
<evidence type="ECO:0000313" key="3">
    <source>
        <dbReference type="EMBL" id="GGT92590.1"/>
    </source>
</evidence>
<reference evidence="2" key="3">
    <citation type="journal article" date="2019" name="BMC Res. Notes">
        <title>Complete genome sequence of the Sulfodiicoccus acidiphilus strain HS-1T, the first crenarchaeon that lacks polB3, isolated from an acidic hot spring in Ohwaku-dani, Hakone, Japan.</title>
        <authorList>
            <person name="Sakai H.D."/>
            <person name="Kurosawa N."/>
        </authorList>
    </citation>
    <scope>NUCLEOTIDE SEQUENCE</scope>
    <source>
        <strain evidence="2">HS-1</strain>
    </source>
</reference>
<dbReference type="KEGG" id="sacd:HS1genome_1905"/>
<organism evidence="2 4">
    <name type="scientific">Sulfodiicoccus acidiphilus</name>
    <dbReference type="NCBI Taxonomy" id="1670455"/>
    <lineage>
        <taxon>Archaea</taxon>
        <taxon>Thermoproteota</taxon>
        <taxon>Thermoprotei</taxon>
        <taxon>Sulfolobales</taxon>
        <taxon>Sulfolobaceae</taxon>
        <taxon>Sulfodiicoccus</taxon>
    </lineage>
</organism>
<gene>
    <name evidence="3" type="ORF">GCM10007116_07940</name>
    <name evidence="2" type="ORF">HS1genome_1905</name>
</gene>
<accession>A0A348B5R4</accession>
<dbReference type="EMBL" id="AP018553">
    <property type="protein sequence ID" value="BBD73516.1"/>
    <property type="molecule type" value="Genomic_DNA"/>
</dbReference>
<feature type="region of interest" description="Disordered" evidence="1">
    <location>
        <begin position="1"/>
        <end position="21"/>
    </location>
</feature>
<dbReference type="RefSeq" id="WP_158613783.1">
    <property type="nucleotide sequence ID" value="NZ_AP018553.1"/>
</dbReference>
<dbReference type="GeneID" id="43516670"/>
<dbReference type="AlphaFoldDB" id="A0A348B5R4"/>
<reference evidence="3" key="4">
    <citation type="submission" date="2020-09" db="EMBL/GenBank/DDBJ databases">
        <authorList>
            <person name="Sun Q."/>
            <person name="Ohkuma M."/>
        </authorList>
    </citation>
    <scope>NUCLEOTIDE SEQUENCE</scope>
    <source>
        <strain evidence="3">JCM 31740</strain>
    </source>
</reference>
<name>A0A348B5R4_9CREN</name>
<dbReference type="EMBL" id="BMQS01000006">
    <property type="protein sequence ID" value="GGT92590.1"/>
    <property type="molecule type" value="Genomic_DNA"/>
</dbReference>
<evidence type="ECO:0000313" key="2">
    <source>
        <dbReference type="EMBL" id="BBD73516.1"/>
    </source>
</evidence>
<dbReference type="OrthoDB" id="42022at2157"/>
<dbReference type="Proteomes" id="UP000616143">
    <property type="component" value="Unassembled WGS sequence"/>
</dbReference>
<evidence type="ECO:0000313" key="4">
    <source>
        <dbReference type="Proteomes" id="UP000276741"/>
    </source>
</evidence>
<reference evidence="4" key="2">
    <citation type="submission" date="2018-04" db="EMBL/GenBank/DDBJ databases">
        <title>Complete genome sequence of Sulfodiicoccus acidiphilus strain HS-1.</title>
        <authorList>
            <person name="Sakai H.D."/>
            <person name="Kurosawa N."/>
        </authorList>
    </citation>
    <scope>NUCLEOTIDE SEQUENCE [LARGE SCALE GENOMIC DNA]</scope>
    <source>
        <strain evidence="4">HS-1</strain>
    </source>
</reference>
<dbReference type="Proteomes" id="UP000276741">
    <property type="component" value="Chromosome"/>
</dbReference>